<proteinExistence type="predicted"/>
<dbReference type="EMBL" id="LXWW01000030">
    <property type="protein sequence ID" value="OAO17445.1"/>
    <property type="molecule type" value="Genomic_DNA"/>
</dbReference>
<organism evidence="1 2">
    <name type="scientific">Blastocystis sp. subtype 1 (strain ATCC 50177 / NandII)</name>
    <dbReference type="NCBI Taxonomy" id="478820"/>
    <lineage>
        <taxon>Eukaryota</taxon>
        <taxon>Sar</taxon>
        <taxon>Stramenopiles</taxon>
        <taxon>Bigyra</taxon>
        <taxon>Opalozoa</taxon>
        <taxon>Opalinata</taxon>
        <taxon>Blastocystidae</taxon>
        <taxon>Blastocystis</taxon>
    </lineage>
</organism>
<comment type="caution">
    <text evidence="1">The sequence shown here is derived from an EMBL/GenBank/DDBJ whole genome shotgun (WGS) entry which is preliminary data.</text>
</comment>
<gene>
    <name evidence="1" type="ORF">AV274_0826</name>
</gene>
<name>A0A196SK65_BLAHN</name>
<dbReference type="AlphaFoldDB" id="A0A196SK65"/>
<reference evidence="1 2" key="1">
    <citation type="submission" date="2016-05" db="EMBL/GenBank/DDBJ databases">
        <title>Nuclear genome of Blastocystis sp. subtype 1 NandII.</title>
        <authorList>
            <person name="Gentekaki E."/>
            <person name="Curtis B."/>
            <person name="Stairs C."/>
            <person name="Eme L."/>
            <person name="Herman E."/>
            <person name="Klimes V."/>
            <person name="Arias M.C."/>
            <person name="Elias M."/>
            <person name="Hilliou F."/>
            <person name="Klute M."/>
            <person name="Malik S.-B."/>
            <person name="Pightling A."/>
            <person name="Rachubinski R."/>
            <person name="Salas D."/>
            <person name="Schlacht A."/>
            <person name="Suga H."/>
            <person name="Archibald J."/>
            <person name="Ball S.G."/>
            <person name="Clark G."/>
            <person name="Dacks J."/>
            <person name="Van Der Giezen M."/>
            <person name="Tsaousis A."/>
            <person name="Roger A."/>
        </authorList>
    </citation>
    <scope>NUCLEOTIDE SEQUENCE [LARGE SCALE GENOMIC DNA]</scope>
    <source>
        <strain evidence="2">ATCC 50177 / NandII</strain>
    </source>
</reference>
<dbReference type="InterPro" id="IPR053139">
    <property type="entry name" value="Surface_bspA-like"/>
</dbReference>
<dbReference type="SUPFAM" id="SSF52047">
    <property type="entry name" value="RNI-like"/>
    <property type="match status" value="1"/>
</dbReference>
<sequence length="817" mass="89484">MKSICLNPSLSLSSSAYSSDFVDFVKQCLVKEQEQRPSVAELLTVGLSGLSHTQHPFIVDAVRTITQNGVSPVLAGIVGAPLTPNPTPTMPPNLFPLTTVINAGSTPSSGAHGSSGKGVLLIRDEGDFHSMQKGIHTILTEANVCNKGSITTWSFTSYPQLRELSVGPQSFRCVGSLRLGGMMQLKKVEIGEGSFTMCTTIPATSTNNAFIITNCPKLKTITIASNAFMDWGEFQLKNVKSLRELNIDDNCFCRCRLTVFEDLPSLTSIELGIGVFEGTEQSRNVFRMKNLSKLQSFTAGKCGFGNANEVLFENVPSLQQLKLPSAMDKIATCSVKNASLLEEYPTVKEFLDKEDLKQREEEEKIDAALLVAKEARIRRSEGRVISREDYDNLLESIPGLSIESCCNENDFTSFDLSPFHGLGSISISPQSCRHVTSFAISGMKKLESVAIGEGSFTMCTTIPAVSTNNAFVISNCSKLKTIAIASNAFMDWGEFQLKNVKSLRELNIDDNCFCRCRLTMFEDLPSLTSIELGNASELEGLQNLQPCVTRRFTVRSLQEFNALPADTVEITVENNSCNEPIVGTVDVSRFPRLELLRIGDNCFWNGTALRVVGLSALKTLEVGVNCFNGNGRDSALVLRDCAALQTVDLGYCSFCNYVTCEMSGLPKLESLNIGQVEKESFDFQKASLVVEDLPSLKSLQLGAYCFMRSCHTVIANLPALEECRLGRHALEGNDADRSSSVEMRDLPKLKTIVSEGFSLIYVYNVQCENMPAVETAIFSSPLRCMKSCDLCNVGKLAQCFPEVEERVPEKKGFGCFA</sequence>
<dbReference type="Gene3D" id="1.10.510.10">
    <property type="entry name" value="Transferase(Phosphotransferase) domain 1"/>
    <property type="match status" value="1"/>
</dbReference>
<dbReference type="InterPro" id="IPR032675">
    <property type="entry name" value="LRR_dom_sf"/>
</dbReference>
<dbReference type="PANTHER" id="PTHR45661">
    <property type="entry name" value="SURFACE ANTIGEN"/>
    <property type="match status" value="1"/>
</dbReference>
<dbReference type="Pfam" id="PF13306">
    <property type="entry name" value="LRR_5"/>
    <property type="match status" value="2"/>
</dbReference>
<dbReference type="OrthoDB" id="1728874at2759"/>
<protein>
    <submittedName>
        <fullName evidence="1">Uncharacterized protein</fullName>
    </submittedName>
</protein>
<accession>A0A196SK65</accession>
<dbReference type="STRING" id="478820.A0A196SK65"/>
<dbReference type="InterPro" id="IPR026906">
    <property type="entry name" value="LRR_5"/>
</dbReference>
<dbReference type="Proteomes" id="UP000078348">
    <property type="component" value="Unassembled WGS sequence"/>
</dbReference>
<dbReference type="Gene3D" id="3.80.10.10">
    <property type="entry name" value="Ribonuclease Inhibitor"/>
    <property type="match status" value="2"/>
</dbReference>
<evidence type="ECO:0000313" key="2">
    <source>
        <dbReference type="Proteomes" id="UP000078348"/>
    </source>
</evidence>
<dbReference type="PANTHER" id="PTHR45661:SF3">
    <property type="entry name" value="IG-LIKE DOMAIN-CONTAINING PROTEIN"/>
    <property type="match status" value="1"/>
</dbReference>
<keyword evidence="2" id="KW-1185">Reference proteome</keyword>
<evidence type="ECO:0000313" key="1">
    <source>
        <dbReference type="EMBL" id="OAO17445.1"/>
    </source>
</evidence>